<gene>
    <name evidence="2" type="ORF">KFL_014550010</name>
</gene>
<dbReference type="STRING" id="105231.A0A1Y1IRM0"/>
<reference evidence="2 3" key="1">
    <citation type="journal article" date="2014" name="Nat. Commun.">
        <title>Klebsormidium flaccidum genome reveals primary factors for plant terrestrial adaptation.</title>
        <authorList>
            <person name="Hori K."/>
            <person name="Maruyama F."/>
            <person name="Fujisawa T."/>
            <person name="Togashi T."/>
            <person name="Yamamoto N."/>
            <person name="Seo M."/>
            <person name="Sato S."/>
            <person name="Yamada T."/>
            <person name="Mori H."/>
            <person name="Tajima N."/>
            <person name="Moriyama T."/>
            <person name="Ikeuchi M."/>
            <person name="Watanabe M."/>
            <person name="Wada H."/>
            <person name="Kobayashi K."/>
            <person name="Saito M."/>
            <person name="Masuda T."/>
            <person name="Sasaki-Sekimoto Y."/>
            <person name="Mashiguchi K."/>
            <person name="Awai K."/>
            <person name="Shimojima M."/>
            <person name="Masuda S."/>
            <person name="Iwai M."/>
            <person name="Nobusawa T."/>
            <person name="Narise T."/>
            <person name="Kondo S."/>
            <person name="Saito H."/>
            <person name="Sato R."/>
            <person name="Murakawa M."/>
            <person name="Ihara Y."/>
            <person name="Oshima-Yamada Y."/>
            <person name="Ohtaka K."/>
            <person name="Satoh M."/>
            <person name="Sonobe K."/>
            <person name="Ishii M."/>
            <person name="Ohtani R."/>
            <person name="Kanamori-Sato M."/>
            <person name="Honoki R."/>
            <person name="Miyazaki D."/>
            <person name="Mochizuki H."/>
            <person name="Umetsu J."/>
            <person name="Higashi K."/>
            <person name="Shibata D."/>
            <person name="Kamiya Y."/>
            <person name="Sato N."/>
            <person name="Nakamura Y."/>
            <person name="Tabata S."/>
            <person name="Ida S."/>
            <person name="Kurokawa K."/>
            <person name="Ohta H."/>
        </authorList>
    </citation>
    <scope>NUCLEOTIDE SEQUENCE [LARGE SCALE GENOMIC DNA]</scope>
    <source>
        <strain evidence="2 3">NIES-2285</strain>
    </source>
</reference>
<protein>
    <submittedName>
        <fullName evidence="2">Uncharacterized protein</fullName>
    </submittedName>
</protein>
<dbReference type="OMA" id="NIADHRR"/>
<dbReference type="PANTHER" id="PTHR46880">
    <property type="entry name" value="RAS-ASSOCIATING DOMAIN-CONTAINING PROTEIN"/>
    <property type="match status" value="1"/>
</dbReference>
<feature type="compositionally biased region" description="Polar residues" evidence="1">
    <location>
        <begin position="20"/>
        <end position="31"/>
    </location>
</feature>
<evidence type="ECO:0000313" key="2">
    <source>
        <dbReference type="EMBL" id="GAQ93343.1"/>
    </source>
</evidence>
<sequence length="773" mass="84468">MQSIRSYFLPRSTPPKRSKQTVGGNDGTGPSTRPPDAAAGGNDQPVGRAPGFLEPGLMALVEGTSDADLIELEAGLEQTGLAAETVGQPAVVPIPVAARERVQAKVHLTNREKKALVPGKLNWRAEVKDHWATNHPWHEIVEEGVRRIRKSERKFDSPFATTGSINFKSNALSDHATSREHRQCVEDQGGAAVMEKAIDQAISLENQTAINLFQAAYWLAKKDVALAQYGTLLDLLKDTGAQVPSELYHNNKAAYQFIDAIAEAIMQAQKEALKQSPVVSIGIDESTDISVHQHMIVYCKYITAEKKVSTVFLGLLQVNETDAASLCARVLECLNLFGIPIEKVLCFGSDGASVMTGAQNGVAARLQRLFPFMLAIHCIAHRLNLAAGGAADSLPFAVELDKLVNAIAAVFSRSAKKLGALRELEEELGLPDLVPTRIFAVRWLSRNECLKKLCRVLPAVVGFMQQEDPAAYKQLCSFRVLHGLHMLADATSTLARLSKAFQGDHVDLTAIQGLVEGAKVELVEDFAGANGPAGPLGGFLAKFLEGLEGQESREERTAREQQRQEVANRMGAELPDLERNMEIARNVLRQGGAINFMEVQSYLGQFGELKRLRELELRAALDSLQPVPLTYHGHTIELAAGEEAASNGFATAWVEKVISNLEARFAEAPKVAAFGILAPDAAAFPSNKDQLATYGLPELKLLWGLYCVERVVDGKVFAPFVDCDYGTLRQEFRTFKQWGSTTFQGCTLEDTWSKIAKNPTYFELVPCLLRLTQ</sequence>
<dbReference type="InterPro" id="IPR012337">
    <property type="entry name" value="RNaseH-like_sf"/>
</dbReference>
<organism evidence="2 3">
    <name type="scientific">Klebsormidium nitens</name>
    <name type="common">Green alga</name>
    <name type="synonym">Ulothrix nitens</name>
    <dbReference type="NCBI Taxonomy" id="105231"/>
    <lineage>
        <taxon>Eukaryota</taxon>
        <taxon>Viridiplantae</taxon>
        <taxon>Streptophyta</taxon>
        <taxon>Klebsormidiophyceae</taxon>
        <taxon>Klebsormidiales</taxon>
        <taxon>Klebsormidiaceae</taxon>
        <taxon>Klebsormidium</taxon>
    </lineage>
</organism>
<dbReference type="SUPFAM" id="SSF53098">
    <property type="entry name" value="Ribonuclease H-like"/>
    <property type="match status" value="1"/>
</dbReference>
<feature type="non-terminal residue" evidence="2">
    <location>
        <position position="773"/>
    </location>
</feature>
<name>A0A1Y1IRM0_KLENI</name>
<evidence type="ECO:0000313" key="3">
    <source>
        <dbReference type="Proteomes" id="UP000054558"/>
    </source>
</evidence>
<keyword evidence="3" id="KW-1185">Reference proteome</keyword>
<evidence type="ECO:0000256" key="1">
    <source>
        <dbReference type="SAM" id="MobiDB-lite"/>
    </source>
</evidence>
<dbReference type="AlphaFoldDB" id="A0A1Y1IRM0"/>
<dbReference type="OrthoDB" id="6621980at2759"/>
<dbReference type="Proteomes" id="UP000054558">
    <property type="component" value="Unassembled WGS sequence"/>
</dbReference>
<dbReference type="EMBL" id="DF238404">
    <property type="protein sequence ID" value="GAQ93343.1"/>
    <property type="molecule type" value="Genomic_DNA"/>
</dbReference>
<dbReference type="PANTHER" id="PTHR46880:SF5">
    <property type="entry name" value="DUF4371 DOMAIN-CONTAINING PROTEIN"/>
    <property type="match status" value="1"/>
</dbReference>
<feature type="region of interest" description="Disordered" evidence="1">
    <location>
        <begin position="1"/>
        <end position="50"/>
    </location>
</feature>
<accession>A0A1Y1IRM0</accession>
<proteinExistence type="predicted"/>